<evidence type="ECO:0000313" key="3">
    <source>
        <dbReference type="Proteomes" id="UP000791080"/>
    </source>
</evidence>
<keyword evidence="1" id="KW-0812">Transmembrane</keyword>
<keyword evidence="3" id="KW-1185">Reference proteome</keyword>
<gene>
    <name evidence="2" type="ORF">G443_001020</name>
</gene>
<name>A0ABT1JE23_ACTCY</name>
<keyword evidence="1" id="KW-0472">Membrane</keyword>
<reference evidence="2 3" key="1">
    <citation type="submission" date="2022-06" db="EMBL/GenBank/DDBJ databases">
        <title>Genomic Encyclopedia of Type Strains, Phase I: the one thousand microbial genomes (KMG-I) project.</title>
        <authorList>
            <person name="Kyrpides N."/>
        </authorList>
    </citation>
    <scope>NUCLEOTIDE SEQUENCE [LARGE SCALE GENOMIC DNA]</scope>
    <source>
        <strain evidence="2 3">DSM 43889</strain>
    </source>
</reference>
<proteinExistence type="predicted"/>
<evidence type="ECO:0000256" key="1">
    <source>
        <dbReference type="SAM" id="Phobius"/>
    </source>
</evidence>
<dbReference type="EMBL" id="AUBJ02000001">
    <property type="protein sequence ID" value="MCP2330750.1"/>
    <property type="molecule type" value="Genomic_DNA"/>
</dbReference>
<evidence type="ECO:0000313" key="2">
    <source>
        <dbReference type="EMBL" id="MCP2330750.1"/>
    </source>
</evidence>
<feature type="transmembrane region" description="Helical" evidence="1">
    <location>
        <begin position="92"/>
        <end position="111"/>
    </location>
</feature>
<dbReference type="Proteomes" id="UP000791080">
    <property type="component" value="Unassembled WGS sequence"/>
</dbReference>
<comment type="caution">
    <text evidence="2">The sequence shown here is derived from an EMBL/GenBank/DDBJ whole genome shotgun (WGS) entry which is preliminary data.</text>
</comment>
<protein>
    <submittedName>
        <fullName evidence="2">Uncharacterized protein</fullName>
    </submittedName>
</protein>
<keyword evidence="1" id="KW-1133">Transmembrane helix</keyword>
<sequence>MDPGVRCLALEVPRIRGTVPPHEFSNGLACAAWLWDEAAEGEFDMASQTCSKCGRTYDYGGECLYCWGLEAGTAVNAGREPRKPNASAPNSGCAVVGVLVLSGLITLMLLLDNIIA</sequence>
<accession>A0ABT1JE23</accession>
<organism evidence="2 3">
    <name type="scientific">Actinoalloteichus caeruleus DSM 43889</name>
    <dbReference type="NCBI Taxonomy" id="1120930"/>
    <lineage>
        <taxon>Bacteria</taxon>
        <taxon>Bacillati</taxon>
        <taxon>Actinomycetota</taxon>
        <taxon>Actinomycetes</taxon>
        <taxon>Pseudonocardiales</taxon>
        <taxon>Pseudonocardiaceae</taxon>
        <taxon>Actinoalloteichus</taxon>
        <taxon>Actinoalloteichus cyanogriseus</taxon>
    </lineage>
</organism>